<proteinExistence type="inferred from homology"/>
<dbReference type="Gene3D" id="3.10.129.10">
    <property type="entry name" value="Hotdog Thioesterase"/>
    <property type="match status" value="1"/>
</dbReference>
<keyword evidence="4" id="KW-1185">Reference proteome</keyword>
<dbReference type="SUPFAM" id="SSF54637">
    <property type="entry name" value="Thioesterase/thiol ester dehydrase-isomerase"/>
    <property type="match status" value="1"/>
</dbReference>
<dbReference type="AlphaFoldDB" id="A0A4Q7KVG7"/>
<dbReference type="InterPro" id="IPR029069">
    <property type="entry name" value="HotDog_dom_sf"/>
</dbReference>
<evidence type="ECO:0000313" key="4">
    <source>
        <dbReference type="Proteomes" id="UP000294257"/>
    </source>
</evidence>
<dbReference type="OrthoDB" id="5415111at2"/>
<dbReference type="PIRSF" id="PIRSF018072">
    <property type="entry name" value="UCP018072"/>
    <property type="match status" value="1"/>
</dbReference>
<gene>
    <name evidence="3" type="ORF">EV193_10313</name>
</gene>
<dbReference type="Proteomes" id="UP000294257">
    <property type="component" value="Unassembled WGS sequence"/>
</dbReference>
<comment type="similarity">
    <text evidence="1">Belongs to the UPF0336 family.</text>
</comment>
<dbReference type="Pfam" id="PF13452">
    <property type="entry name" value="FAS1_DH_region"/>
    <property type="match status" value="1"/>
</dbReference>
<name>A0A4Q7KVG7_9PSEU</name>
<organism evidence="3 4">
    <name type="scientific">Herbihabitans rhizosphaerae</name>
    <dbReference type="NCBI Taxonomy" id="1872711"/>
    <lineage>
        <taxon>Bacteria</taxon>
        <taxon>Bacillati</taxon>
        <taxon>Actinomycetota</taxon>
        <taxon>Actinomycetes</taxon>
        <taxon>Pseudonocardiales</taxon>
        <taxon>Pseudonocardiaceae</taxon>
        <taxon>Herbihabitans</taxon>
    </lineage>
</organism>
<evidence type="ECO:0000313" key="3">
    <source>
        <dbReference type="EMBL" id="RZS40704.1"/>
    </source>
</evidence>
<dbReference type="CDD" id="cd03441">
    <property type="entry name" value="R_hydratase_like"/>
    <property type="match status" value="1"/>
</dbReference>
<sequence length="149" mass="16429">MPLDQSFVGREYPPTWVYEISREKIKEFADAIGDSNPIYLDPEAARAAGHEDVIAPPTFATIVNTKKIYEVVSDPDLGFDSGRMIHGDQRFAFTRPLRVGDRLAVTMHIDKVDTRMGNDMLSLRAEIHSVTGEHLLTCAALLISLGGSA</sequence>
<dbReference type="HAMAP" id="MF_00799">
    <property type="entry name" value="UPF0336"/>
    <property type="match status" value="1"/>
</dbReference>
<dbReference type="InterPro" id="IPR016709">
    <property type="entry name" value="HadA-like"/>
</dbReference>
<reference evidence="3 4" key="1">
    <citation type="submission" date="2019-02" db="EMBL/GenBank/DDBJ databases">
        <title>Genomic Encyclopedia of Type Strains, Phase IV (KMG-IV): sequencing the most valuable type-strain genomes for metagenomic binning, comparative biology and taxonomic classification.</title>
        <authorList>
            <person name="Goeker M."/>
        </authorList>
    </citation>
    <scope>NUCLEOTIDE SEQUENCE [LARGE SCALE GENOMIC DNA]</scope>
    <source>
        <strain evidence="3 4">DSM 101727</strain>
    </source>
</reference>
<protein>
    <recommendedName>
        <fullName evidence="1">UPF0336 protein EV193_10313</fullName>
    </recommendedName>
</protein>
<dbReference type="EMBL" id="SGWQ01000003">
    <property type="protein sequence ID" value="RZS40704.1"/>
    <property type="molecule type" value="Genomic_DNA"/>
</dbReference>
<feature type="domain" description="FAS1-like dehydratase" evidence="2">
    <location>
        <begin position="6"/>
        <end position="136"/>
    </location>
</feature>
<evidence type="ECO:0000259" key="2">
    <source>
        <dbReference type="Pfam" id="PF13452"/>
    </source>
</evidence>
<comment type="caution">
    <text evidence="3">The sequence shown here is derived from an EMBL/GenBank/DDBJ whole genome shotgun (WGS) entry which is preliminary data.</text>
</comment>
<dbReference type="InterPro" id="IPR039569">
    <property type="entry name" value="FAS1-like_DH_region"/>
</dbReference>
<accession>A0A4Q7KVG7</accession>
<dbReference type="RefSeq" id="WP_130343724.1">
    <property type="nucleotide sequence ID" value="NZ_SGWQ01000003.1"/>
</dbReference>
<evidence type="ECO:0000256" key="1">
    <source>
        <dbReference type="HAMAP-Rule" id="MF_00799"/>
    </source>
</evidence>